<dbReference type="PANTHER" id="PTHR31676">
    <property type="entry name" value="T31J12.3 PROTEIN-RELATED"/>
    <property type="match status" value="1"/>
</dbReference>
<dbReference type="AlphaFoldDB" id="A0AA39RV57"/>
<gene>
    <name evidence="3" type="ORF">LWI29_037946</name>
</gene>
<keyword evidence="2" id="KW-0732">Signal</keyword>
<dbReference type="Pfam" id="PF04398">
    <property type="entry name" value="DUF538"/>
    <property type="match status" value="1"/>
</dbReference>
<evidence type="ECO:0000313" key="4">
    <source>
        <dbReference type="Proteomes" id="UP001168877"/>
    </source>
</evidence>
<reference evidence="3" key="2">
    <citation type="submission" date="2023-06" db="EMBL/GenBank/DDBJ databases">
        <authorList>
            <person name="Swenson N.G."/>
            <person name="Wegrzyn J.L."/>
            <person name="Mcevoy S.L."/>
        </authorList>
    </citation>
    <scope>NUCLEOTIDE SEQUENCE</scope>
    <source>
        <strain evidence="3">NS2018</strain>
        <tissue evidence="3">Leaf</tissue>
    </source>
</reference>
<organism evidence="3 4">
    <name type="scientific">Acer saccharum</name>
    <name type="common">Sugar maple</name>
    <dbReference type="NCBI Taxonomy" id="4024"/>
    <lineage>
        <taxon>Eukaryota</taxon>
        <taxon>Viridiplantae</taxon>
        <taxon>Streptophyta</taxon>
        <taxon>Embryophyta</taxon>
        <taxon>Tracheophyta</taxon>
        <taxon>Spermatophyta</taxon>
        <taxon>Magnoliopsida</taxon>
        <taxon>eudicotyledons</taxon>
        <taxon>Gunneridae</taxon>
        <taxon>Pentapetalae</taxon>
        <taxon>rosids</taxon>
        <taxon>malvids</taxon>
        <taxon>Sapindales</taxon>
        <taxon>Sapindaceae</taxon>
        <taxon>Hippocastanoideae</taxon>
        <taxon>Acereae</taxon>
        <taxon>Acer</taxon>
    </lineage>
</organism>
<proteinExistence type="predicted"/>
<dbReference type="Gene3D" id="2.30.240.10">
    <property type="entry name" value="At5g01610-like"/>
    <property type="match status" value="1"/>
</dbReference>
<comment type="caution">
    <text evidence="3">The sequence shown here is derived from an EMBL/GenBank/DDBJ whole genome shotgun (WGS) entry which is preliminary data.</text>
</comment>
<feature type="region of interest" description="Disordered" evidence="1">
    <location>
        <begin position="183"/>
        <end position="225"/>
    </location>
</feature>
<feature type="compositionally biased region" description="Basic and acidic residues" evidence="1">
    <location>
        <begin position="185"/>
        <end position="196"/>
    </location>
</feature>
<feature type="signal peptide" evidence="2">
    <location>
        <begin position="1"/>
        <end position="26"/>
    </location>
</feature>
<accession>A0AA39RV57</accession>
<reference evidence="3" key="1">
    <citation type="journal article" date="2022" name="Plant J.">
        <title>Strategies of tolerance reflected in two North American maple genomes.</title>
        <authorList>
            <person name="McEvoy S.L."/>
            <person name="Sezen U.U."/>
            <person name="Trouern-Trend A."/>
            <person name="McMahon S.M."/>
            <person name="Schaberg P.G."/>
            <person name="Yang J."/>
            <person name="Wegrzyn J.L."/>
            <person name="Swenson N.G."/>
        </authorList>
    </citation>
    <scope>NUCLEOTIDE SEQUENCE</scope>
    <source>
        <strain evidence="3">NS2018</strain>
    </source>
</reference>
<evidence type="ECO:0000256" key="1">
    <source>
        <dbReference type="SAM" id="MobiDB-lite"/>
    </source>
</evidence>
<dbReference type="InterPro" id="IPR036758">
    <property type="entry name" value="At5g01610-like"/>
</dbReference>
<evidence type="ECO:0000313" key="3">
    <source>
        <dbReference type="EMBL" id="KAK0580203.1"/>
    </source>
</evidence>
<feature type="chain" id="PRO_5041336110" description="Transmembrane protein" evidence="2">
    <location>
        <begin position="27"/>
        <end position="225"/>
    </location>
</feature>
<dbReference type="Proteomes" id="UP001168877">
    <property type="component" value="Unassembled WGS sequence"/>
</dbReference>
<evidence type="ECO:0008006" key="5">
    <source>
        <dbReference type="Google" id="ProtNLM"/>
    </source>
</evidence>
<protein>
    <recommendedName>
        <fullName evidence="5">Transmembrane protein</fullName>
    </recommendedName>
</protein>
<keyword evidence="4" id="KW-1185">Reference proteome</keyword>
<name>A0AA39RV57_ACESA</name>
<dbReference type="InterPro" id="IPR007493">
    <property type="entry name" value="DUF538"/>
</dbReference>
<evidence type="ECO:0000256" key="2">
    <source>
        <dbReference type="SAM" id="SignalP"/>
    </source>
</evidence>
<dbReference type="PANTHER" id="PTHR31676:SF28">
    <property type="entry name" value="TRANSMEMBRANE PROTEIN"/>
    <property type="match status" value="1"/>
</dbReference>
<dbReference type="EMBL" id="JAUESC010000385">
    <property type="protein sequence ID" value="KAK0580203.1"/>
    <property type="molecule type" value="Genomic_DNA"/>
</dbReference>
<dbReference type="SUPFAM" id="SSF141562">
    <property type="entry name" value="At5g01610-like"/>
    <property type="match status" value="1"/>
</dbReference>
<sequence length="225" mass="25239">MSLTPKSTLFLCLCFFLLFTISTSYSTSIEELLKSQGLPGGLFPRNVKSYDYDELTGRLEVHLESPCLAEFEIEDRVYFDKVVRANLTYGGLFGLEGLTQEELFLWLPVKGIIVNDPSSGLILIDIGFAHKQLSLSLFEDPPVCKSLGIRYSDSEDWKEDHGNIFKLLEMNESNSSSGDQLIEYETNHDQDDKPPVSDHGSGYDEGNNDEYEKIVLQNPSGYGSV</sequence>
<dbReference type="FunFam" id="2.30.240.10:FF:000002">
    <property type="entry name" value="Uncharacterized protein At3g07460"/>
    <property type="match status" value="1"/>
</dbReference>